<dbReference type="AlphaFoldDB" id="A0A0A8ZFQ0"/>
<evidence type="ECO:0000313" key="1">
    <source>
        <dbReference type="EMBL" id="JAD33702.1"/>
    </source>
</evidence>
<proteinExistence type="predicted"/>
<dbReference type="EMBL" id="GBRH01264193">
    <property type="protein sequence ID" value="JAD33702.1"/>
    <property type="molecule type" value="Transcribed_RNA"/>
</dbReference>
<reference evidence="1" key="2">
    <citation type="journal article" date="2015" name="Data Brief">
        <title>Shoot transcriptome of the giant reed, Arundo donax.</title>
        <authorList>
            <person name="Barrero R.A."/>
            <person name="Guerrero F.D."/>
            <person name="Moolhuijzen P."/>
            <person name="Goolsby J.A."/>
            <person name="Tidwell J."/>
            <person name="Bellgard S.E."/>
            <person name="Bellgard M.I."/>
        </authorList>
    </citation>
    <scope>NUCLEOTIDE SEQUENCE</scope>
    <source>
        <tissue evidence="1">Shoot tissue taken approximately 20 cm above the soil surface</tissue>
    </source>
</reference>
<organism evidence="1">
    <name type="scientific">Arundo donax</name>
    <name type="common">Giant reed</name>
    <name type="synonym">Donax arundinaceus</name>
    <dbReference type="NCBI Taxonomy" id="35708"/>
    <lineage>
        <taxon>Eukaryota</taxon>
        <taxon>Viridiplantae</taxon>
        <taxon>Streptophyta</taxon>
        <taxon>Embryophyta</taxon>
        <taxon>Tracheophyta</taxon>
        <taxon>Spermatophyta</taxon>
        <taxon>Magnoliopsida</taxon>
        <taxon>Liliopsida</taxon>
        <taxon>Poales</taxon>
        <taxon>Poaceae</taxon>
        <taxon>PACMAD clade</taxon>
        <taxon>Arundinoideae</taxon>
        <taxon>Arundineae</taxon>
        <taxon>Arundo</taxon>
    </lineage>
</organism>
<accession>A0A0A8ZFQ0</accession>
<reference evidence="1" key="1">
    <citation type="submission" date="2014-09" db="EMBL/GenBank/DDBJ databases">
        <authorList>
            <person name="Magalhaes I.L.F."/>
            <person name="Oliveira U."/>
            <person name="Santos F.R."/>
            <person name="Vidigal T.H.D.A."/>
            <person name="Brescovit A.D."/>
            <person name="Santos A.J."/>
        </authorList>
    </citation>
    <scope>NUCLEOTIDE SEQUENCE</scope>
    <source>
        <tissue evidence="1">Shoot tissue taken approximately 20 cm above the soil surface</tissue>
    </source>
</reference>
<sequence>MNFQSGVRSSERMGRVKRNMLPNTTIPLIFLGRCILKRRKSRNHEQKN</sequence>
<name>A0A0A8ZFQ0_ARUDO</name>
<protein>
    <submittedName>
        <fullName evidence="1">Uncharacterized protein</fullName>
    </submittedName>
</protein>